<evidence type="ECO:0000313" key="3">
    <source>
        <dbReference type="Proteomes" id="UP000218164"/>
    </source>
</evidence>
<comment type="caution">
    <text evidence="2">The sequence shown here is derived from an EMBL/GenBank/DDBJ whole genome shotgun (WGS) entry which is preliminary data.</text>
</comment>
<evidence type="ECO:0000313" key="2">
    <source>
        <dbReference type="EMBL" id="PAV13119.1"/>
    </source>
</evidence>
<evidence type="ECO:0000256" key="1">
    <source>
        <dbReference type="SAM" id="MobiDB-lite"/>
    </source>
</evidence>
<protein>
    <submittedName>
        <fullName evidence="2">Uncharacterized protein</fullName>
    </submittedName>
</protein>
<keyword evidence="3" id="KW-1185">Reference proteome</keyword>
<sequence length="89" mass="10263">MVDNKSEHSRPLDPNTLNYLRIKMLERIRHAVDEGLVNTSDSHLLEVVIDLRTLLEDVETEMTNRGMKLKKLSSKPSARPGKMQKPMHQ</sequence>
<accession>A0A2A2HUG0</accession>
<feature type="region of interest" description="Disordered" evidence="1">
    <location>
        <begin position="65"/>
        <end position="89"/>
    </location>
</feature>
<dbReference type="AlphaFoldDB" id="A0A2A2HUG0"/>
<dbReference type="EMBL" id="LMVP01000124">
    <property type="protein sequence ID" value="PAV13119.1"/>
    <property type="molecule type" value="Genomic_DNA"/>
</dbReference>
<dbReference type="RefSeq" id="WP_095644053.1">
    <property type="nucleotide sequence ID" value="NZ_LMVP01000124.1"/>
</dbReference>
<organism evidence="2 3">
    <name type="scientific">Methanosarcina spelaei</name>
    <dbReference type="NCBI Taxonomy" id="1036679"/>
    <lineage>
        <taxon>Archaea</taxon>
        <taxon>Methanobacteriati</taxon>
        <taxon>Methanobacteriota</taxon>
        <taxon>Stenosarchaea group</taxon>
        <taxon>Methanomicrobia</taxon>
        <taxon>Methanosarcinales</taxon>
        <taxon>Methanosarcinaceae</taxon>
        <taxon>Methanosarcina</taxon>
    </lineage>
</organism>
<proteinExistence type="predicted"/>
<name>A0A2A2HUG0_9EURY</name>
<reference evidence="2 3" key="1">
    <citation type="journal article" date="2017" name="BMC Genomics">
        <title>Genomic analysis of methanogenic archaea reveals a shift towards energy conservation.</title>
        <authorList>
            <person name="Gilmore S.P."/>
            <person name="Henske J.K."/>
            <person name="Sexton J.A."/>
            <person name="Solomon K.V."/>
            <person name="Seppala S."/>
            <person name="Yoo J.I."/>
            <person name="Huyett L.M."/>
            <person name="Pressman A."/>
            <person name="Cogan J.Z."/>
            <person name="Kivenson V."/>
            <person name="Peng X."/>
            <person name="Tan Y."/>
            <person name="Valentine D.L."/>
            <person name="O'Malley M.A."/>
        </authorList>
    </citation>
    <scope>NUCLEOTIDE SEQUENCE [LARGE SCALE GENOMIC DNA]</scope>
    <source>
        <strain evidence="2 3">MC-15</strain>
    </source>
</reference>
<gene>
    <name evidence="2" type="ORF">ASJ81_04300</name>
</gene>
<dbReference type="OrthoDB" id="132065at2157"/>
<dbReference type="Proteomes" id="UP000218164">
    <property type="component" value="Unassembled WGS sequence"/>
</dbReference>